<comment type="caution">
    <text evidence="5">The sequence shown here is derived from an EMBL/GenBank/DDBJ whole genome shotgun (WGS) entry which is preliminary data.</text>
</comment>
<gene>
    <name evidence="5" type="ORF">IAB02_05420</name>
</gene>
<dbReference type="AlphaFoldDB" id="A0A9D1LBU3"/>
<comment type="similarity">
    <text evidence="1">Belongs to the LysR transcriptional regulatory family.</text>
</comment>
<proteinExistence type="inferred from homology"/>
<dbReference type="Proteomes" id="UP000824072">
    <property type="component" value="Unassembled WGS sequence"/>
</dbReference>
<protein>
    <submittedName>
        <fullName evidence="5">LysR family transcriptional regulator</fullName>
    </submittedName>
</protein>
<evidence type="ECO:0000313" key="6">
    <source>
        <dbReference type="Proteomes" id="UP000824072"/>
    </source>
</evidence>
<dbReference type="PANTHER" id="PTHR30126:SF39">
    <property type="entry name" value="HTH-TYPE TRANSCRIPTIONAL REGULATOR CYSL"/>
    <property type="match status" value="1"/>
</dbReference>
<accession>A0A9D1LBU3</accession>
<keyword evidence="2" id="KW-0805">Transcription regulation</keyword>
<dbReference type="GO" id="GO:0000976">
    <property type="term" value="F:transcription cis-regulatory region binding"/>
    <property type="evidence" value="ECO:0007669"/>
    <property type="project" value="TreeGrafter"/>
</dbReference>
<reference evidence="5" key="2">
    <citation type="journal article" date="2021" name="PeerJ">
        <title>Extensive microbial diversity within the chicken gut microbiome revealed by metagenomics and culture.</title>
        <authorList>
            <person name="Gilroy R."/>
            <person name="Ravi A."/>
            <person name="Getino M."/>
            <person name="Pursley I."/>
            <person name="Horton D.L."/>
            <person name="Alikhan N.F."/>
            <person name="Baker D."/>
            <person name="Gharbi K."/>
            <person name="Hall N."/>
            <person name="Watson M."/>
            <person name="Adriaenssens E.M."/>
            <person name="Foster-Nyarko E."/>
            <person name="Jarju S."/>
            <person name="Secka A."/>
            <person name="Antonio M."/>
            <person name="Oren A."/>
            <person name="Chaudhuri R.R."/>
            <person name="La Ragione R."/>
            <person name="Hildebrand F."/>
            <person name="Pallen M.J."/>
        </authorList>
    </citation>
    <scope>NUCLEOTIDE SEQUENCE</scope>
    <source>
        <strain evidence="5">ChiHcec3-11533</strain>
    </source>
</reference>
<dbReference type="SUPFAM" id="SSF53850">
    <property type="entry name" value="Periplasmic binding protein-like II"/>
    <property type="match status" value="1"/>
</dbReference>
<keyword evidence="3" id="KW-0804">Transcription</keyword>
<dbReference type="InterPro" id="IPR005119">
    <property type="entry name" value="LysR_subst-bd"/>
</dbReference>
<evidence type="ECO:0000256" key="1">
    <source>
        <dbReference type="ARBA" id="ARBA00009437"/>
    </source>
</evidence>
<organism evidence="5 6">
    <name type="scientific">Candidatus Pullichristensenella excrementigallinarum</name>
    <dbReference type="NCBI Taxonomy" id="2840907"/>
    <lineage>
        <taxon>Bacteria</taxon>
        <taxon>Bacillati</taxon>
        <taxon>Bacillota</taxon>
        <taxon>Clostridia</taxon>
        <taxon>Candidatus Pullichristensenella</taxon>
    </lineage>
</organism>
<evidence type="ECO:0000256" key="2">
    <source>
        <dbReference type="ARBA" id="ARBA00023015"/>
    </source>
</evidence>
<evidence type="ECO:0000259" key="4">
    <source>
        <dbReference type="Pfam" id="PF03466"/>
    </source>
</evidence>
<feature type="non-terminal residue" evidence="5">
    <location>
        <position position="1"/>
    </location>
</feature>
<dbReference type="Pfam" id="PF03466">
    <property type="entry name" value="LysR_substrate"/>
    <property type="match status" value="1"/>
</dbReference>
<dbReference type="Gene3D" id="3.40.190.290">
    <property type="match status" value="1"/>
</dbReference>
<evidence type="ECO:0000256" key="3">
    <source>
        <dbReference type="ARBA" id="ARBA00023163"/>
    </source>
</evidence>
<reference evidence="5" key="1">
    <citation type="submission" date="2020-10" db="EMBL/GenBank/DDBJ databases">
        <authorList>
            <person name="Gilroy R."/>
        </authorList>
    </citation>
    <scope>NUCLEOTIDE SEQUENCE</scope>
    <source>
        <strain evidence="5">ChiHcec3-11533</strain>
    </source>
</reference>
<evidence type="ECO:0000313" key="5">
    <source>
        <dbReference type="EMBL" id="HIU33984.1"/>
    </source>
</evidence>
<dbReference type="EMBL" id="DVMU01000119">
    <property type="protein sequence ID" value="HIU33984.1"/>
    <property type="molecule type" value="Genomic_DNA"/>
</dbReference>
<feature type="domain" description="LysR substrate-binding" evidence="4">
    <location>
        <begin position="39"/>
        <end position="238"/>
    </location>
</feature>
<dbReference type="PANTHER" id="PTHR30126">
    <property type="entry name" value="HTH-TYPE TRANSCRIPTIONAL REGULATOR"/>
    <property type="match status" value="1"/>
</dbReference>
<dbReference type="GO" id="GO:0006355">
    <property type="term" value="P:regulation of DNA-templated transcription"/>
    <property type="evidence" value="ECO:0007669"/>
    <property type="project" value="TreeGrafter"/>
</dbReference>
<name>A0A9D1LBU3_9FIRM</name>
<sequence length="249" mass="28342">GGRLKPTQEGAIAIDYARRITTLYTNLTQELMDNRRKISRLRVGITHTSESNVVTEALAQYSHQREGVIITIRTDTINNLYEMLRKFEVDLAIVEGNVSDPDISSLLLDTDFLVLALSKDHPLAQKSMVTINELRNEKMILRLPDSGTRNLFVAHLESHNMSLDDFNVVLEVDNIATIKDLIRRNYGVSILAKSACMDEVKKGKLAVLPVENLTMVREVNILYHRTFRHTEILRDFVHTYNVAAKMEHA</sequence>